<feature type="compositionally biased region" description="Basic residues" evidence="1">
    <location>
        <begin position="44"/>
        <end position="60"/>
    </location>
</feature>
<name>A0A383B6D1_9ZZZZ</name>
<sequence>KYSLSFTRIGRDLGLIMRASLRNTVFSTTSDKTRGWRYLERIRAKGKKNPARSRPMKKSLSKIPPKKAPYPKVMRRVANHLKTPHRKSV</sequence>
<feature type="region of interest" description="Disordered" evidence="1">
    <location>
        <begin position="44"/>
        <end position="72"/>
    </location>
</feature>
<protein>
    <submittedName>
        <fullName evidence="2">Uncharacterized protein</fullName>
    </submittedName>
</protein>
<feature type="non-terminal residue" evidence="2">
    <location>
        <position position="89"/>
    </location>
</feature>
<dbReference type="EMBL" id="UINC01197786">
    <property type="protein sequence ID" value="SVE15444.1"/>
    <property type="molecule type" value="Genomic_DNA"/>
</dbReference>
<gene>
    <name evidence="2" type="ORF">METZ01_LOCUS468298</name>
</gene>
<evidence type="ECO:0000313" key="2">
    <source>
        <dbReference type="EMBL" id="SVE15444.1"/>
    </source>
</evidence>
<proteinExistence type="predicted"/>
<accession>A0A383B6D1</accession>
<reference evidence="2" key="1">
    <citation type="submission" date="2018-05" db="EMBL/GenBank/DDBJ databases">
        <authorList>
            <person name="Lanie J.A."/>
            <person name="Ng W.-L."/>
            <person name="Kazmierczak K.M."/>
            <person name="Andrzejewski T.M."/>
            <person name="Davidsen T.M."/>
            <person name="Wayne K.J."/>
            <person name="Tettelin H."/>
            <person name="Glass J.I."/>
            <person name="Rusch D."/>
            <person name="Podicherti R."/>
            <person name="Tsui H.-C.T."/>
            <person name="Winkler M.E."/>
        </authorList>
    </citation>
    <scope>NUCLEOTIDE SEQUENCE</scope>
</reference>
<organism evidence="2">
    <name type="scientific">marine metagenome</name>
    <dbReference type="NCBI Taxonomy" id="408172"/>
    <lineage>
        <taxon>unclassified sequences</taxon>
        <taxon>metagenomes</taxon>
        <taxon>ecological metagenomes</taxon>
    </lineage>
</organism>
<dbReference type="AlphaFoldDB" id="A0A383B6D1"/>
<feature type="non-terminal residue" evidence="2">
    <location>
        <position position="1"/>
    </location>
</feature>
<evidence type="ECO:0000256" key="1">
    <source>
        <dbReference type="SAM" id="MobiDB-lite"/>
    </source>
</evidence>